<evidence type="ECO:0000313" key="7">
    <source>
        <dbReference type="EMBL" id="MCA6076285.1"/>
    </source>
</evidence>
<organism evidence="7 9">
    <name type="scientific">Fulvivirga sedimenti</name>
    <dbReference type="NCBI Taxonomy" id="2879465"/>
    <lineage>
        <taxon>Bacteria</taxon>
        <taxon>Pseudomonadati</taxon>
        <taxon>Bacteroidota</taxon>
        <taxon>Cytophagia</taxon>
        <taxon>Cytophagales</taxon>
        <taxon>Fulvivirgaceae</taxon>
        <taxon>Fulvivirga</taxon>
    </lineage>
</organism>
<dbReference type="EMBL" id="JAIXNE010000003">
    <property type="protein sequence ID" value="MCA6076285.1"/>
    <property type="molecule type" value="Genomic_DNA"/>
</dbReference>
<dbReference type="PROSITE" id="PS51007">
    <property type="entry name" value="CYTC"/>
    <property type="match status" value="1"/>
</dbReference>
<dbReference type="Proteomes" id="UP001139409">
    <property type="component" value="Unassembled WGS sequence"/>
</dbReference>
<sequence>MKFLNITLVFCIIYCSCSTKETGNPANGDYPIITVPEGFEATMLYSPTEHGQGSWVSLTYDDNGRLITSDQYGRLYRITLEGAGVTVDSINLNIGSAQGLLWKDGGLFVSVNARPNDTFNGSGVYRITDSDGDDELDDVKQLISLEGEGEHGPHAIIEGPDGKSLYLIAGNHTLVPENSTSILNANWKEDRLYPAILDPRGHANNIKPPGGWIARSDDDGQSWNVIASGFRNAYDIAFNVEGELFTYDSDMEWDLGSPWYRPTRVCHVIPGAEFGWRTGSGKWPAYYPDNLPPVIDIGQGSPTGITFGYGAKFPAEYQSSLYISDWSFGTIYKVDLSENGASYSAKKSEFLSGTPLAITDLVIAPDGNMYFTTGGRRGTSYLYRVRYTGNAATDPVQMASANSSARTAMHALMEPAVPLDEIWNGLSSDDRFIRYSARVALEKHPADSWLSKLEAESQPSIIFEAAIAAAHSNDVRLKNPLLSKLKSVDPEKLDLQSKLALVRVYALIFSRLGAPDNDIRSNLPAYPGGNAALDREMSEMLVYLDHAEVIEPTLTLMEQAEATIEADLTPVDVLERSEQYGPTIKAMHENRPAEQGIALARALSHQESGWTPELRERYFRWFYRALQKSGGWSYIGFVERIRLEALDQVPADERKQLAEISGEALLNQPSYDSNVPPPSGPGKNWQISMALEAVNGQLEGKDLKRGEELYKALLCASCHSMDGLGGNVGPDLTQAGTRFSNYDLLMAMISPSMSISDQYAATLFALRDGNTVVGRTTRTTDDTAYVNVNPFGNDEISIAADNIESQVPSPVSLMPGGLINSLNDEELRQLMAYLSKSRNDSK</sequence>
<dbReference type="InterPro" id="IPR036909">
    <property type="entry name" value="Cyt_c-like_dom_sf"/>
</dbReference>
<evidence type="ECO:0000313" key="6">
    <source>
        <dbReference type="EMBL" id="MCA6075108.1"/>
    </source>
</evidence>
<dbReference type="GO" id="GO:0009055">
    <property type="term" value="F:electron transfer activity"/>
    <property type="evidence" value="ECO:0007669"/>
    <property type="project" value="InterPro"/>
</dbReference>
<reference evidence="7" key="1">
    <citation type="submission" date="2021-09" db="EMBL/GenBank/DDBJ databases">
        <title>Fulvivirga sp. isolated from coastal sediment.</title>
        <authorList>
            <person name="Yu H."/>
        </authorList>
    </citation>
    <scope>NUCLEOTIDE SEQUENCE</scope>
    <source>
        <strain evidence="7">1062</strain>
    </source>
</reference>
<dbReference type="GO" id="GO:0020037">
    <property type="term" value="F:heme binding"/>
    <property type="evidence" value="ECO:0007669"/>
    <property type="project" value="InterPro"/>
</dbReference>
<dbReference type="RefSeq" id="WP_225698214.1">
    <property type="nucleotide sequence ID" value="NZ_JAIXNE010000002.1"/>
</dbReference>
<dbReference type="AlphaFoldDB" id="A0A9X1HS93"/>
<dbReference type="Pfam" id="PF00034">
    <property type="entry name" value="Cytochrom_C"/>
    <property type="match status" value="1"/>
</dbReference>
<dbReference type="PANTHER" id="PTHR33546:SF1">
    <property type="entry name" value="LARGE, MULTIFUNCTIONAL SECRETED PROTEIN"/>
    <property type="match status" value="1"/>
</dbReference>
<dbReference type="EMBL" id="JAIXNE010000004">
    <property type="protein sequence ID" value="MCA6077413.1"/>
    <property type="molecule type" value="Genomic_DNA"/>
</dbReference>
<keyword evidence="1 4" id="KW-0349">Heme</keyword>
<dbReference type="Gene3D" id="2.120.10.30">
    <property type="entry name" value="TolB, C-terminal domain"/>
    <property type="match status" value="1"/>
</dbReference>
<dbReference type="EMBL" id="JAIXNE010000002">
    <property type="protein sequence ID" value="MCA6075108.1"/>
    <property type="molecule type" value="Genomic_DNA"/>
</dbReference>
<protein>
    <submittedName>
        <fullName evidence="7">C-type cytochrome</fullName>
    </submittedName>
</protein>
<keyword evidence="3 4" id="KW-0408">Iron</keyword>
<keyword evidence="9" id="KW-1185">Reference proteome</keyword>
<name>A0A9X1HS93_9BACT</name>
<proteinExistence type="predicted"/>
<accession>A0A9X1HS93</accession>
<evidence type="ECO:0000256" key="1">
    <source>
        <dbReference type="ARBA" id="ARBA00022617"/>
    </source>
</evidence>
<evidence type="ECO:0000313" key="9">
    <source>
        <dbReference type="Proteomes" id="UP001139409"/>
    </source>
</evidence>
<dbReference type="NCBIfam" id="TIGR02603">
    <property type="entry name" value="CxxCH_TIGR02603"/>
    <property type="match status" value="1"/>
</dbReference>
<dbReference type="SUPFAM" id="SSF46626">
    <property type="entry name" value="Cytochrome c"/>
    <property type="match status" value="1"/>
</dbReference>
<evidence type="ECO:0000256" key="3">
    <source>
        <dbReference type="ARBA" id="ARBA00023004"/>
    </source>
</evidence>
<dbReference type="GO" id="GO:0046872">
    <property type="term" value="F:metal ion binding"/>
    <property type="evidence" value="ECO:0007669"/>
    <property type="project" value="UniProtKB-KW"/>
</dbReference>
<feature type="domain" description="Cytochrome c" evidence="5">
    <location>
        <begin position="701"/>
        <end position="838"/>
    </location>
</feature>
<keyword evidence="2 4" id="KW-0479">Metal-binding</keyword>
<dbReference type="InterPro" id="IPR013427">
    <property type="entry name" value="Haem-bd_dom_put"/>
</dbReference>
<dbReference type="PANTHER" id="PTHR33546">
    <property type="entry name" value="LARGE, MULTIFUNCTIONAL SECRETED PROTEIN-RELATED"/>
    <property type="match status" value="1"/>
</dbReference>
<comment type="caution">
    <text evidence="7">The sequence shown here is derived from an EMBL/GenBank/DDBJ whole genome shotgun (WGS) entry which is preliminary data.</text>
</comment>
<evidence type="ECO:0000256" key="2">
    <source>
        <dbReference type="ARBA" id="ARBA00022723"/>
    </source>
</evidence>
<gene>
    <name evidence="6" type="ORF">LDX50_09515</name>
    <name evidence="7" type="ORF">LDX50_15485</name>
    <name evidence="8" type="ORF">LDX50_21205</name>
</gene>
<evidence type="ECO:0000256" key="4">
    <source>
        <dbReference type="PROSITE-ProRule" id="PRU00433"/>
    </source>
</evidence>
<evidence type="ECO:0000259" key="5">
    <source>
        <dbReference type="PROSITE" id="PS51007"/>
    </source>
</evidence>
<dbReference type="SUPFAM" id="SSF50952">
    <property type="entry name" value="Soluble quinoprotein glucose dehydrogenase"/>
    <property type="match status" value="1"/>
</dbReference>
<dbReference type="InterPro" id="IPR009056">
    <property type="entry name" value="Cyt_c-like_dom"/>
</dbReference>
<dbReference type="InterPro" id="IPR011042">
    <property type="entry name" value="6-blade_b-propeller_TolB-like"/>
</dbReference>
<evidence type="ECO:0000313" key="8">
    <source>
        <dbReference type="EMBL" id="MCA6077413.1"/>
    </source>
</evidence>
<dbReference type="Gene3D" id="1.10.760.10">
    <property type="entry name" value="Cytochrome c-like domain"/>
    <property type="match status" value="1"/>
</dbReference>
<dbReference type="InterPro" id="IPR011041">
    <property type="entry name" value="Quinoprot_gluc/sorb_DH_b-prop"/>
</dbReference>